<dbReference type="InterPro" id="IPR011990">
    <property type="entry name" value="TPR-like_helical_dom_sf"/>
</dbReference>
<keyword evidence="2" id="KW-1185">Reference proteome</keyword>
<proteinExistence type="predicted"/>
<sequence>MTGGAGRAEASGERAVAAGGAIGSVQTGDHSTHVARATLLPAEALDLAPAGLVHLPERTRLFVGRARELALLDEGTGVQVVCGLGGIGKSTLVARWAVDRAAGHSVVWWITAETPADLDAGLADLARAMQPGVVGVLPEAALRERALQWLATHDDWLLVLDNVSAPADLRPLLARVGDGRIVVTSRRASGWQDIARTVPLDVLGPAEAAELFTGVCAADDGLDPLCAELGYLPLALKQAAAYCAEAGITPRAYLDLLAAYPAEMFARTAEDGEAARTVARVWQVTLDRLGDTPLAELVLRVIAWWAPEGIQRWLLDPVGTPLEVTEAVRRLAAHSMITLRDGTLNVHRLVQAVVRAEPGEATRLAREAAVDLLCAGIRRDGSDMIPHIRAHGEALAGYMDPADDSAAAAVLFQTVGLAFCMAATSGRALALCERALRSQRRIHGPDHPDTLIAAQAVAVVTGWGGGRAAVAMLSDNLADQIRVLGPDDRLTLHTRDTLADALQESDAERAEALFRENAEYFHRTLGPGHPQSIRARYRLLDAAAGGDPGVGVLEGLVADAARVASDDAALYDILRQALSLKLVALGETERALALSAEIIEESRHRHGAEDPRTLVSRALEVTVLAQGGQRERARALRDVLLDDCLRLTGESRLTAMVRNLAR</sequence>
<dbReference type="InterPro" id="IPR027417">
    <property type="entry name" value="P-loop_NTPase"/>
</dbReference>
<dbReference type="EMBL" id="JAWJZF010000329">
    <property type="protein sequence ID" value="MDX2292664.1"/>
    <property type="molecule type" value="Genomic_DNA"/>
</dbReference>
<evidence type="ECO:0000313" key="2">
    <source>
        <dbReference type="Proteomes" id="UP001278571"/>
    </source>
</evidence>
<reference evidence="1 2" key="1">
    <citation type="submission" date="2023-10" db="EMBL/GenBank/DDBJ databases">
        <authorList>
            <person name="Wang X.X."/>
        </authorList>
    </citation>
    <scope>NUCLEOTIDE SEQUENCE [LARGE SCALE GENOMIC DNA]</scope>
    <source>
        <strain evidence="1 2">NBRC 12816</strain>
    </source>
</reference>
<organism evidence="1 2">
    <name type="scientific">Streptomyces roseolus</name>
    <dbReference type="NCBI Taxonomy" id="67358"/>
    <lineage>
        <taxon>Bacteria</taxon>
        <taxon>Bacillati</taxon>
        <taxon>Actinomycetota</taxon>
        <taxon>Actinomycetes</taxon>
        <taxon>Kitasatosporales</taxon>
        <taxon>Streptomycetaceae</taxon>
        <taxon>Streptomyces</taxon>
    </lineage>
</organism>
<comment type="caution">
    <text evidence="1">The sequence shown here is derived from an EMBL/GenBank/DDBJ whole genome shotgun (WGS) entry which is preliminary data.</text>
</comment>
<gene>
    <name evidence="1" type="ORF">R2363_10815</name>
</gene>
<dbReference type="RefSeq" id="WP_319009140.1">
    <property type="nucleotide sequence ID" value="NZ_JAWJZF010000329.1"/>
</dbReference>
<name>A0ABU4K4I1_9ACTN</name>
<evidence type="ECO:0000313" key="1">
    <source>
        <dbReference type="EMBL" id="MDX2292664.1"/>
    </source>
</evidence>
<protein>
    <submittedName>
        <fullName evidence="1">Tetratricopeptide repeat protein</fullName>
    </submittedName>
</protein>
<dbReference type="SUPFAM" id="SSF52540">
    <property type="entry name" value="P-loop containing nucleoside triphosphate hydrolases"/>
    <property type="match status" value="1"/>
</dbReference>
<dbReference type="PANTHER" id="PTHR35205">
    <property type="entry name" value="NB-ARC AND TPR DOMAIN PROTEIN"/>
    <property type="match status" value="1"/>
</dbReference>
<dbReference type="Gene3D" id="3.40.50.300">
    <property type="entry name" value="P-loop containing nucleotide triphosphate hydrolases"/>
    <property type="match status" value="1"/>
</dbReference>
<dbReference type="Proteomes" id="UP001278571">
    <property type="component" value="Unassembled WGS sequence"/>
</dbReference>
<dbReference type="PANTHER" id="PTHR35205:SF1">
    <property type="entry name" value="ZU5 DOMAIN-CONTAINING PROTEIN"/>
    <property type="match status" value="1"/>
</dbReference>
<accession>A0ABU4K4I1</accession>
<dbReference type="Gene3D" id="1.25.40.10">
    <property type="entry name" value="Tetratricopeptide repeat domain"/>
    <property type="match status" value="1"/>
</dbReference>